<evidence type="ECO:0000313" key="2">
    <source>
        <dbReference type="EMBL" id="SQB20543.1"/>
    </source>
</evidence>
<organism evidence="2 3">
    <name type="scientific">Citrobacter koseri</name>
    <name type="common">Citrobacter diversus</name>
    <dbReference type="NCBI Taxonomy" id="545"/>
    <lineage>
        <taxon>Bacteria</taxon>
        <taxon>Pseudomonadati</taxon>
        <taxon>Pseudomonadota</taxon>
        <taxon>Gammaproteobacteria</taxon>
        <taxon>Enterobacterales</taxon>
        <taxon>Enterobacteriaceae</taxon>
        <taxon>Citrobacter</taxon>
    </lineage>
</organism>
<keyword evidence="1" id="KW-0732">Signal</keyword>
<gene>
    <name evidence="2" type="ORF">NCTC10786_00017</name>
</gene>
<accession>A0A2X2V626</accession>
<name>A0A2X2V626_CITKO</name>
<evidence type="ECO:0000313" key="3">
    <source>
        <dbReference type="Proteomes" id="UP000251584"/>
    </source>
</evidence>
<dbReference type="EMBL" id="UAVY01000001">
    <property type="protein sequence ID" value="SQB20543.1"/>
    <property type="molecule type" value="Genomic_DNA"/>
</dbReference>
<dbReference type="AlphaFoldDB" id="A0A2X2V626"/>
<feature type="chain" id="PRO_5016138338" evidence="1">
    <location>
        <begin position="24"/>
        <end position="70"/>
    </location>
</feature>
<dbReference type="Proteomes" id="UP000251584">
    <property type="component" value="Unassembled WGS sequence"/>
</dbReference>
<reference evidence="2 3" key="1">
    <citation type="submission" date="2018-06" db="EMBL/GenBank/DDBJ databases">
        <authorList>
            <consortium name="Pathogen Informatics"/>
            <person name="Doyle S."/>
        </authorList>
    </citation>
    <scope>NUCLEOTIDE SEQUENCE [LARGE SCALE GENOMIC DNA]</scope>
    <source>
        <strain evidence="2 3">NCTC10786</strain>
    </source>
</reference>
<evidence type="ECO:0000256" key="1">
    <source>
        <dbReference type="SAM" id="SignalP"/>
    </source>
</evidence>
<sequence length="70" mass="7725">MKRQYFGLTPLASLVLIALTAKAAWASEQHDHAKMADDSVMIGDRAGRFSAGNRHVAKNASSARSRQRWL</sequence>
<feature type="signal peptide" evidence="1">
    <location>
        <begin position="1"/>
        <end position="23"/>
    </location>
</feature>
<proteinExistence type="predicted"/>
<protein>
    <submittedName>
        <fullName evidence="2">Uncharacterized protein</fullName>
    </submittedName>
</protein>